<keyword evidence="10" id="KW-1185">Reference proteome</keyword>
<dbReference type="GO" id="GO:0020037">
    <property type="term" value="F:heme binding"/>
    <property type="evidence" value="ECO:0007669"/>
    <property type="project" value="InterPro"/>
</dbReference>
<keyword evidence="8" id="KW-0812">Transmembrane</keyword>
<evidence type="ECO:0000256" key="5">
    <source>
        <dbReference type="ARBA" id="ARBA00023004"/>
    </source>
</evidence>
<dbReference type="GO" id="GO:0005506">
    <property type="term" value="F:iron ion binding"/>
    <property type="evidence" value="ECO:0007669"/>
    <property type="project" value="InterPro"/>
</dbReference>
<name>A0A8H3EPZ0_9LECA</name>
<keyword evidence="8" id="KW-0472">Membrane</keyword>
<dbReference type="EMBL" id="CAJPDR010000043">
    <property type="protein sequence ID" value="CAF9910534.1"/>
    <property type="molecule type" value="Genomic_DNA"/>
</dbReference>
<keyword evidence="7" id="KW-0560">Oxidoreductase</keyword>
<dbReference type="SUPFAM" id="SSF48264">
    <property type="entry name" value="Cytochrome P450"/>
    <property type="match status" value="1"/>
</dbReference>
<dbReference type="PRINTS" id="PR00385">
    <property type="entry name" value="P450"/>
</dbReference>
<dbReference type="InterPro" id="IPR017972">
    <property type="entry name" value="Cyt_P450_CS"/>
</dbReference>
<dbReference type="InterPro" id="IPR036396">
    <property type="entry name" value="Cyt_P450_sf"/>
</dbReference>
<dbReference type="PROSITE" id="PS00086">
    <property type="entry name" value="CYTOCHROME_P450"/>
    <property type="match status" value="1"/>
</dbReference>
<evidence type="ECO:0008006" key="11">
    <source>
        <dbReference type="Google" id="ProtNLM"/>
    </source>
</evidence>
<keyword evidence="7" id="KW-0503">Monooxygenase</keyword>
<dbReference type="Proteomes" id="UP000664203">
    <property type="component" value="Unassembled WGS sequence"/>
</dbReference>
<feature type="binding site" description="axial binding residue" evidence="6">
    <location>
        <position position="485"/>
    </location>
    <ligand>
        <name>heme</name>
        <dbReference type="ChEBI" id="CHEBI:30413"/>
    </ligand>
    <ligandPart>
        <name>Fe</name>
        <dbReference type="ChEBI" id="CHEBI:18248"/>
    </ligandPart>
</feature>
<evidence type="ECO:0000256" key="8">
    <source>
        <dbReference type="SAM" id="Phobius"/>
    </source>
</evidence>
<dbReference type="OrthoDB" id="1470350at2759"/>
<dbReference type="PANTHER" id="PTHR24305">
    <property type="entry name" value="CYTOCHROME P450"/>
    <property type="match status" value="1"/>
</dbReference>
<dbReference type="GO" id="GO:0004497">
    <property type="term" value="F:monooxygenase activity"/>
    <property type="evidence" value="ECO:0007669"/>
    <property type="project" value="UniProtKB-KW"/>
</dbReference>
<gene>
    <name evidence="9" type="ORF">ALECFALPRED_006677</name>
</gene>
<keyword evidence="8" id="KW-1133">Transmembrane helix</keyword>
<accession>A0A8H3EPZ0</accession>
<keyword evidence="3 6" id="KW-0349">Heme</keyword>
<comment type="similarity">
    <text evidence="2 7">Belongs to the cytochrome P450 family.</text>
</comment>
<dbReference type="InterPro" id="IPR001128">
    <property type="entry name" value="Cyt_P450"/>
</dbReference>
<evidence type="ECO:0000256" key="3">
    <source>
        <dbReference type="ARBA" id="ARBA00022617"/>
    </source>
</evidence>
<dbReference type="InterPro" id="IPR050121">
    <property type="entry name" value="Cytochrome_P450_monoxygenase"/>
</dbReference>
<sequence>MENTYLTNIWTQVHNLVLLARENVWYLAYFFCSVILLFQVTKWLYNVYFHPLAAFPGPLLWRASRVPFETSNVRGRILKDLSVLHARYGEVVRVAPGILAFIHPSAWPDIYAHKPGHLPFPKDPLRYTHDTYINGHPDVFAAEDVDHPRLRRLLKPVFSDKALREQEPLIQANIDLLISKLRERAGSSTVDPSTTDVVDISTWLNWATFDLIGDLAFGETFGCLARGSYHPWVALIFASVKAVTIAGAIKQFPWLDRLWQILIGGVWMRAMRQHQQLVIEKVDKRLARKTERKDFTEFILNYQNTNDEKMSKGEMYSNLSLLIMAGSDTSATALSGTLYHLARNQHVLRPLQTEIREKFATEGDISFESIAALPNLLAALKESMRMYPSQPIFTPRKVPKGGAEVAGSWVPEGVSLLLIIIIIVVVVVVVIVITTVGIFQSTAYNSPINFMHSHKYDPSRWLGNPTYDGDRRDVFRPFSIGPKSCIGMQLAYTEMQLILARMLWNFDIELVDKERVWTDQAAHWSWVKTPLLMRLKTFEKRE</sequence>
<evidence type="ECO:0000256" key="4">
    <source>
        <dbReference type="ARBA" id="ARBA00022723"/>
    </source>
</evidence>
<feature type="transmembrane region" description="Helical" evidence="8">
    <location>
        <begin position="24"/>
        <end position="45"/>
    </location>
</feature>
<evidence type="ECO:0000313" key="10">
    <source>
        <dbReference type="Proteomes" id="UP000664203"/>
    </source>
</evidence>
<comment type="caution">
    <text evidence="9">The sequence shown here is derived from an EMBL/GenBank/DDBJ whole genome shotgun (WGS) entry which is preliminary data.</text>
</comment>
<dbReference type="AlphaFoldDB" id="A0A8H3EPZ0"/>
<dbReference type="PRINTS" id="PR00463">
    <property type="entry name" value="EP450I"/>
</dbReference>
<evidence type="ECO:0000256" key="2">
    <source>
        <dbReference type="ARBA" id="ARBA00010617"/>
    </source>
</evidence>
<dbReference type="Pfam" id="PF00067">
    <property type="entry name" value="p450"/>
    <property type="match status" value="2"/>
</dbReference>
<dbReference type="GO" id="GO:0016705">
    <property type="term" value="F:oxidoreductase activity, acting on paired donors, with incorporation or reduction of molecular oxygen"/>
    <property type="evidence" value="ECO:0007669"/>
    <property type="project" value="InterPro"/>
</dbReference>
<reference evidence="9" key="1">
    <citation type="submission" date="2021-03" db="EMBL/GenBank/DDBJ databases">
        <authorList>
            <person name="Tagirdzhanova G."/>
        </authorList>
    </citation>
    <scope>NUCLEOTIDE SEQUENCE</scope>
</reference>
<organism evidence="9 10">
    <name type="scientific">Alectoria fallacina</name>
    <dbReference type="NCBI Taxonomy" id="1903189"/>
    <lineage>
        <taxon>Eukaryota</taxon>
        <taxon>Fungi</taxon>
        <taxon>Dikarya</taxon>
        <taxon>Ascomycota</taxon>
        <taxon>Pezizomycotina</taxon>
        <taxon>Lecanoromycetes</taxon>
        <taxon>OSLEUM clade</taxon>
        <taxon>Lecanoromycetidae</taxon>
        <taxon>Lecanorales</taxon>
        <taxon>Lecanorineae</taxon>
        <taxon>Parmeliaceae</taxon>
        <taxon>Alectoria</taxon>
    </lineage>
</organism>
<proteinExistence type="inferred from homology"/>
<dbReference type="CDD" id="cd11058">
    <property type="entry name" value="CYP60B-like"/>
    <property type="match status" value="1"/>
</dbReference>
<evidence type="ECO:0000313" key="9">
    <source>
        <dbReference type="EMBL" id="CAF9910534.1"/>
    </source>
</evidence>
<dbReference type="InterPro" id="IPR002401">
    <property type="entry name" value="Cyt_P450_E_grp-I"/>
</dbReference>
<protein>
    <recommendedName>
        <fullName evidence="11">Cytochrome P450</fullName>
    </recommendedName>
</protein>
<evidence type="ECO:0000256" key="7">
    <source>
        <dbReference type="RuleBase" id="RU000461"/>
    </source>
</evidence>
<dbReference type="Gene3D" id="1.10.630.10">
    <property type="entry name" value="Cytochrome P450"/>
    <property type="match status" value="1"/>
</dbReference>
<comment type="cofactor">
    <cofactor evidence="1 6">
        <name>heme</name>
        <dbReference type="ChEBI" id="CHEBI:30413"/>
    </cofactor>
</comment>
<keyword evidence="5 6" id="KW-0408">Iron</keyword>
<feature type="transmembrane region" description="Helical" evidence="8">
    <location>
        <begin position="416"/>
        <end position="439"/>
    </location>
</feature>
<keyword evidence="4 6" id="KW-0479">Metal-binding</keyword>
<dbReference type="PANTHER" id="PTHR24305:SF210">
    <property type="entry name" value="CYTOCHROME P450 MONOOXYGENASE ASQL-RELATED"/>
    <property type="match status" value="1"/>
</dbReference>
<evidence type="ECO:0000256" key="1">
    <source>
        <dbReference type="ARBA" id="ARBA00001971"/>
    </source>
</evidence>
<evidence type="ECO:0000256" key="6">
    <source>
        <dbReference type="PIRSR" id="PIRSR602401-1"/>
    </source>
</evidence>